<evidence type="ECO:0000313" key="1">
    <source>
        <dbReference type="EMBL" id="KZT61056.1"/>
    </source>
</evidence>
<organism evidence="1 2">
    <name type="scientific">Calocera cornea HHB12733</name>
    <dbReference type="NCBI Taxonomy" id="1353952"/>
    <lineage>
        <taxon>Eukaryota</taxon>
        <taxon>Fungi</taxon>
        <taxon>Dikarya</taxon>
        <taxon>Basidiomycota</taxon>
        <taxon>Agaricomycotina</taxon>
        <taxon>Dacrymycetes</taxon>
        <taxon>Dacrymycetales</taxon>
        <taxon>Dacrymycetaceae</taxon>
        <taxon>Calocera</taxon>
    </lineage>
</organism>
<evidence type="ECO:0000313" key="2">
    <source>
        <dbReference type="Proteomes" id="UP000076842"/>
    </source>
</evidence>
<dbReference type="OrthoDB" id="3252362at2759"/>
<keyword evidence="2" id="KW-1185">Reference proteome</keyword>
<dbReference type="EMBL" id="KV423926">
    <property type="protein sequence ID" value="KZT61056.1"/>
    <property type="molecule type" value="Genomic_DNA"/>
</dbReference>
<gene>
    <name evidence="1" type="ORF">CALCODRAFT_420227</name>
</gene>
<name>A0A165IW48_9BASI</name>
<dbReference type="Pfam" id="PF18759">
    <property type="entry name" value="Plavaka"/>
    <property type="match status" value="1"/>
</dbReference>
<reference evidence="1 2" key="1">
    <citation type="journal article" date="2016" name="Mol. Biol. Evol.">
        <title>Comparative Genomics of Early-Diverging Mushroom-Forming Fungi Provides Insights into the Origins of Lignocellulose Decay Capabilities.</title>
        <authorList>
            <person name="Nagy L.G."/>
            <person name="Riley R."/>
            <person name="Tritt A."/>
            <person name="Adam C."/>
            <person name="Daum C."/>
            <person name="Floudas D."/>
            <person name="Sun H."/>
            <person name="Yadav J.S."/>
            <person name="Pangilinan J."/>
            <person name="Larsson K.H."/>
            <person name="Matsuura K."/>
            <person name="Barry K."/>
            <person name="Labutti K."/>
            <person name="Kuo R."/>
            <person name="Ohm R.A."/>
            <person name="Bhattacharya S.S."/>
            <person name="Shirouzu T."/>
            <person name="Yoshinaga Y."/>
            <person name="Martin F.M."/>
            <person name="Grigoriev I.V."/>
            <person name="Hibbett D.S."/>
        </authorList>
    </citation>
    <scope>NUCLEOTIDE SEQUENCE [LARGE SCALE GENOMIC DNA]</scope>
    <source>
        <strain evidence="1 2">HHB12733</strain>
    </source>
</reference>
<dbReference type="InterPro" id="IPR041078">
    <property type="entry name" value="Plavaka"/>
</dbReference>
<accession>A0A165IW48</accession>
<proteinExistence type="predicted"/>
<feature type="non-terminal residue" evidence="1">
    <location>
        <position position="225"/>
    </location>
</feature>
<feature type="non-terminal residue" evidence="1">
    <location>
        <position position="1"/>
    </location>
</feature>
<dbReference type="STRING" id="1353952.A0A165IW48"/>
<dbReference type="InParanoid" id="A0A165IW48"/>
<dbReference type="Proteomes" id="UP000076842">
    <property type="component" value="Unassembled WGS sequence"/>
</dbReference>
<sequence length="225" mass="25377">PFFADLPSEIHSSMYPDILHQLLQGVIKHLVSWIKQIVGQKELDLCFQSQPPAHGVQHYESGFPDFGRLTGKEIKDLFAILPGAICGSSVLQQKGADGIRVMKATCALAEFYHLANFPVHSDQTLPLMRKALLEFHKNKAGFTSLENPFCIPKVHMLSHFVWALVEGGSLRGFDTQMSERLHADKAKDPFRSSSRRIDTATKEMAKWVERQEAIEAFCSLVSWRQ</sequence>
<dbReference type="AlphaFoldDB" id="A0A165IW48"/>
<protein>
    <submittedName>
        <fullName evidence="1">Uncharacterized protein</fullName>
    </submittedName>
</protein>